<dbReference type="GO" id="GO:0003677">
    <property type="term" value="F:DNA binding"/>
    <property type="evidence" value="ECO:0007669"/>
    <property type="project" value="UniProtKB-KW"/>
</dbReference>
<dbReference type="EMBL" id="SWJZ01000067">
    <property type="protein sequence ID" value="TKD15788.1"/>
    <property type="molecule type" value="Genomic_DNA"/>
</dbReference>
<gene>
    <name evidence="3" type="ORF">FBT96_15335</name>
</gene>
<evidence type="ECO:0008006" key="5">
    <source>
        <dbReference type="Google" id="ProtNLM"/>
    </source>
</evidence>
<sequence>MTDYTEVALEDMFRLVQGKPRHTLGKIEEAPGPYPVYSASLLKPFGHIATYDHEGPLLTWVMNGYGGRMQEVSGFFSATRDRGILLSKEGVQAPDLTYVRLAAEPQLVAAAVGRVVDGRRNNYTKLYPDDAGKVTFPVPVATDGSIDYTAMATIGEKLRRIEAARTAVAAASDQLQRAVISTGATGPTKVVRLGDASLFAISIGDRVLVAEHVATGIPAYSANALVPFGHVTKSNLDDFNKPSILWGIDGIFDINLVRAGEVFATTDHCGRLQVVDDTIDPEYVYWHLKATRERYGFDRVFRASLTNVRAEVEVTVPIDVHTGAFDIEAQRILSARMRALDQARLAADAALGDLGRGRIRVEDLSL</sequence>
<dbReference type="RefSeq" id="WP_136908144.1">
    <property type="nucleotide sequence ID" value="NZ_SWJZ01000067.1"/>
</dbReference>
<evidence type="ECO:0000256" key="2">
    <source>
        <dbReference type="ARBA" id="ARBA00023125"/>
    </source>
</evidence>
<dbReference type="Proteomes" id="UP000310597">
    <property type="component" value="Unassembled WGS sequence"/>
</dbReference>
<evidence type="ECO:0000313" key="4">
    <source>
        <dbReference type="Proteomes" id="UP000310597"/>
    </source>
</evidence>
<comment type="caution">
    <text evidence="3">The sequence shown here is derived from an EMBL/GenBank/DDBJ whole genome shotgun (WGS) entry which is preliminary data.</text>
</comment>
<dbReference type="InterPro" id="IPR044946">
    <property type="entry name" value="Restrct_endonuc_typeI_TRD_sf"/>
</dbReference>
<accession>A0A4V5PQZ7</accession>
<dbReference type="OrthoDB" id="7791409at2"/>
<protein>
    <recommendedName>
        <fullName evidence="5">Type I restriction modification DNA specificity domain-containing protein</fullName>
    </recommendedName>
</protein>
<dbReference type="SUPFAM" id="SSF116734">
    <property type="entry name" value="DNA methylase specificity domain"/>
    <property type="match status" value="1"/>
</dbReference>
<name>A0A4V5PQZ7_RHOCA</name>
<dbReference type="AlphaFoldDB" id="A0A4V5PQZ7"/>
<evidence type="ECO:0000313" key="3">
    <source>
        <dbReference type="EMBL" id="TKD15788.1"/>
    </source>
</evidence>
<organism evidence="3 4">
    <name type="scientific">Rhodobacter capsulatus</name>
    <name type="common">Rhodopseudomonas capsulata</name>
    <dbReference type="NCBI Taxonomy" id="1061"/>
    <lineage>
        <taxon>Bacteria</taxon>
        <taxon>Pseudomonadati</taxon>
        <taxon>Pseudomonadota</taxon>
        <taxon>Alphaproteobacteria</taxon>
        <taxon>Rhodobacterales</taxon>
        <taxon>Rhodobacter group</taxon>
        <taxon>Rhodobacter</taxon>
    </lineage>
</organism>
<reference evidence="3 4" key="1">
    <citation type="submission" date="2019-04" db="EMBL/GenBank/DDBJ databases">
        <title>Draft Whole-Genome sequence of the purple photosynthetic bacterium Rhodobacter capsulatus SP108 with an indigenous class A beta-lactamase.</title>
        <authorList>
            <person name="Robertson S."/>
            <person name="Meyer T.E."/>
            <person name="Kyndt J.A."/>
        </authorList>
    </citation>
    <scope>NUCLEOTIDE SEQUENCE [LARGE SCALE GENOMIC DNA]</scope>
    <source>
        <strain evidence="3 4">SP108</strain>
    </source>
</reference>
<evidence type="ECO:0000256" key="1">
    <source>
        <dbReference type="ARBA" id="ARBA00022747"/>
    </source>
</evidence>
<keyword evidence="2" id="KW-0238">DNA-binding</keyword>
<proteinExistence type="predicted"/>
<dbReference type="Gene3D" id="3.90.220.20">
    <property type="entry name" value="DNA methylase specificity domains"/>
    <property type="match status" value="2"/>
</dbReference>
<dbReference type="GO" id="GO:0009307">
    <property type="term" value="P:DNA restriction-modification system"/>
    <property type="evidence" value="ECO:0007669"/>
    <property type="project" value="UniProtKB-KW"/>
</dbReference>
<keyword evidence="1" id="KW-0680">Restriction system</keyword>